<evidence type="ECO:0000313" key="3">
    <source>
        <dbReference type="Proteomes" id="UP000245609"/>
    </source>
</evidence>
<keyword evidence="1" id="KW-0812">Transmembrane</keyword>
<evidence type="ECO:0000313" key="2">
    <source>
        <dbReference type="EMBL" id="PVV05409.1"/>
    </source>
</evidence>
<dbReference type="EMBL" id="MBFS01000007">
    <property type="protein sequence ID" value="PVV05409.1"/>
    <property type="molecule type" value="Genomic_DNA"/>
</dbReference>
<accession>A0A2T9ZLE2</accession>
<proteinExistence type="predicted"/>
<keyword evidence="3" id="KW-1185">Reference proteome</keyword>
<gene>
    <name evidence="2" type="ORF">BB560_000071</name>
</gene>
<feature type="transmembrane region" description="Helical" evidence="1">
    <location>
        <begin position="6"/>
        <end position="27"/>
    </location>
</feature>
<sequence length="110" mass="12616">MFFTIALLLVGIPVFLVSLIIAIIFYFRNILKQEIMEVRNTAFPIQKMINYETARDVTSKDYISAMKKADDVAAVKNSFVNYTVGSSYTDMFMSVPGCLFNSRKFRMMVN</sequence>
<keyword evidence="1" id="KW-0472">Membrane</keyword>
<evidence type="ECO:0000256" key="1">
    <source>
        <dbReference type="SAM" id="Phobius"/>
    </source>
</evidence>
<organism evidence="2 3">
    <name type="scientific">Smittium megazygosporum</name>
    <dbReference type="NCBI Taxonomy" id="133381"/>
    <lineage>
        <taxon>Eukaryota</taxon>
        <taxon>Fungi</taxon>
        <taxon>Fungi incertae sedis</taxon>
        <taxon>Zoopagomycota</taxon>
        <taxon>Kickxellomycotina</taxon>
        <taxon>Harpellomycetes</taxon>
        <taxon>Harpellales</taxon>
        <taxon>Legeriomycetaceae</taxon>
        <taxon>Smittium</taxon>
    </lineage>
</organism>
<keyword evidence="1" id="KW-1133">Transmembrane helix</keyword>
<dbReference type="Proteomes" id="UP000245609">
    <property type="component" value="Unassembled WGS sequence"/>
</dbReference>
<dbReference type="AlphaFoldDB" id="A0A2T9ZLE2"/>
<reference evidence="2 3" key="1">
    <citation type="journal article" date="2018" name="MBio">
        <title>Comparative Genomics Reveals the Core Gene Toolbox for the Fungus-Insect Symbiosis.</title>
        <authorList>
            <person name="Wang Y."/>
            <person name="Stata M."/>
            <person name="Wang W."/>
            <person name="Stajich J.E."/>
            <person name="White M.M."/>
            <person name="Moncalvo J.M."/>
        </authorList>
    </citation>
    <scope>NUCLEOTIDE SEQUENCE [LARGE SCALE GENOMIC DNA]</scope>
    <source>
        <strain evidence="2 3">SC-DP-2</strain>
    </source>
</reference>
<name>A0A2T9ZLE2_9FUNG</name>
<protein>
    <submittedName>
        <fullName evidence="2">Uncharacterized protein</fullName>
    </submittedName>
</protein>
<comment type="caution">
    <text evidence="2">The sequence shown here is derived from an EMBL/GenBank/DDBJ whole genome shotgun (WGS) entry which is preliminary data.</text>
</comment>